<dbReference type="EMBL" id="QXFU01000674">
    <property type="protein sequence ID" value="KAE9024915.1"/>
    <property type="molecule type" value="Genomic_DNA"/>
</dbReference>
<evidence type="ECO:0000313" key="3">
    <source>
        <dbReference type="Proteomes" id="UP000435112"/>
    </source>
</evidence>
<gene>
    <name evidence="2" type="ORF">PR002_g11334</name>
</gene>
<comment type="caution">
    <text evidence="2">The sequence shown here is derived from an EMBL/GenBank/DDBJ whole genome shotgun (WGS) entry which is preliminary data.</text>
</comment>
<evidence type="ECO:0000256" key="1">
    <source>
        <dbReference type="SAM" id="MobiDB-lite"/>
    </source>
</evidence>
<organism evidence="2 3">
    <name type="scientific">Phytophthora rubi</name>
    <dbReference type="NCBI Taxonomy" id="129364"/>
    <lineage>
        <taxon>Eukaryota</taxon>
        <taxon>Sar</taxon>
        <taxon>Stramenopiles</taxon>
        <taxon>Oomycota</taxon>
        <taxon>Peronosporomycetes</taxon>
        <taxon>Peronosporales</taxon>
        <taxon>Peronosporaceae</taxon>
        <taxon>Phytophthora</taxon>
    </lineage>
</organism>
<sequence>MDLLDSIRQDVLRQKEEEIVNHFCMVVCFREFAETKPAVDVGLSGKWCCLSAERLKTDNGTRVTATDSSQHGLFEQTAEVLNDLTPGKRKPYIFQITVWGGKKKKGDMRSPRMAFRPGALYEFRQIDGVSFYAEIPTGRAQFDSEGVKIIEVLPPTIKRKAGRDAGKKRAKAKTQEATSSQSTTEDDDEEDVIMAAEGKSENPVVAVRTRSNGAVGPNCCGAERQRACMCT</sequence>
<dbReference type="Proteomes" id="UP000435112">
    <property type="component" value="Unassembled WGS sequence"/>
</dbReference>
<evidence type="ECO:0000313" key="2">
    <source>
        <dbReference type="EMBL" id="KAE9024915.1"/>
    </source>
</evidence>
<proteinExistence type="predicted"/>
<name>A0A6A3M5B1_9STRA</name>
<accession>A0A6A3M5B1</accession>
<dbReference type="OrthoDB" id="113997at2759"/>
<dbReference type="AlphaFoldDB" id="A0A6A3M5B1"/>
<reference evidence="2 3" key="1">
    <citation type="submission" date="2018-09" db="EMBL/GenBank/DDBJ databases">
        <title>Genomic investigation of the strawberry pathogen Phytophthora fragariae indicates pathogenicity is determined by transcriptional variation in three key races.</title>
        <authorList>
            <person name="Adams T.M."/>
            <person name="Armitage A.D."/>
            <person name="Sobczyk M.K."/>
            <person name="Bates H.J."/>
            <person name="Dunwell J.M."/>
            <person name="Nellist C.F."/>
            <person name="Harrison R.J."/>
        </authorList>
    </citation>
    <scope>NUCLEOTIDE SEQUENCE [LARGE SCALE GENOMIC DNA]</scope>
    <source>
        <strain evidence="2 3">SCRP324</strain>
    </source>
</reference>
<feature type="region of interest" description="Disordered" evidence="1">
    <location>
        <begin position="160"/>
        <end position="190"/>
    </location>
</feature>
<protein>
    <submittedName>
        <fullName evidence="2">Uncharacterized protein</fullName>
    </submittedName>
</protein>